<protein>
    <submittedName>
        <fullName evidence="2">Esterase</fullName>
    </submittedName>
</protein>
<dbReference type="InterPro" id="IPR052897">
    <property type="entry name" value="Sec-Metab_Biosynth_Hydrolase"/>
</dbReference>
<evidence type="ECO:0000313" key="3">
    <source>
        <dbReference type="Proteomes" id="UP000611640"/>
    </source>
</evidence>
<organism evidence="2 3">
    <name type="scientific">Actinocatenispora thailandica</name>
    <dbReference type="NCBI Taxonomy" id="227318"/>
    <lineage>
        <taxon>Bacteria</taxon>
        <taxon>Bacillati</taxon>
        <taxon>Actinomycetota</taxon>
        <taxon>Actinomycetes</taxon>
        <taxon>Micromonosporales</taxon>
        <taxon>Micromonosporaceae</taxon>
        <taxon>Actinocatenispora</taxon>
    </lineage>
</organism>
<name>A0A7R7DU98_9ACTN</name>
<gene>
    <name evidence="2" type="ORF">Athai_54620</name>
</gene>
<dbReference type="Gene3D" id="3.40.50.1820">
    <property type="entry name" value="alpha/beta hydrolase"/>
    <property type="match status" value="1"/>
</dbReference>
<evidence type="ECO:0000313" key="2">
    <source>
        <dbReference type="EMBL" id="BCJ37959.1"/>
    </source>
</evidence>
<evidence type="ECO:0000259" key="1">
    <source>
        <dbReference type="Pfam" id="PF12697"/>
    </source>
</evidence>
<keyword evidence="3" id="KW-1185">Reference proteome</keyword>
<dbReference type="KEGG" id="atl:Athai_54620"/>
<proteinExistence type="predicted"/>
<dbReference type="RefSeq" id="WP_203964073.1">
    <property type="nucleotide sequence ID" value="NZ_AP023355.1"/>
</dbReference>
<dbReference type="InterPro" id="IPR029058">
    <property type="entry name" value="AB_hydrolase_fold"/>
</dbReference>
<dbReference type="GO" id="GO:0003824">
    <property type="term" value="F:catalytic activity"/>
    <property type="evidence" value="ECO:0007669"/>
    <property type="project" value="UniProtKB-ARBA"/>
</dbReference>
<dbReference type="AlphaFoldDB" id="A0A7R7DU98"/>
<dbReference type="PANTHER" id="PTHR37017">
    <property type="entry name" value="AB HYDROLASE-1 DOMAIN-CONTAINING PROTEIN-RELATED"/>
    <property type="match status" value="1"/>
</dbReference>
<dbReference type="Pfam" id="PF12697">
    <property type="entry name" value="Abhydrolase_6"/>
    <property type="match status" value="1"/>
</dbReference>
<reference evidence="2 3" key="1">
    <citation type="submission" date="2020-08" db="EMBL/GenBank/DDBJ databases">
        <title>Whole genome shotgun sequence of Actinocatenispora thailandica NBRC 105041.</title>
        <authorList>
            <person name="Komaki H."/>
            <person name="Tamura T."/>
        </authorList>
    </citation>
    <scope>NUCLEOTIDE SEQUENCE [LARGE SCALE GENOMIC DNA]</scope>
    <source>
        <strain evidence="2 3">NBRC 105041</strain>
    </source>
</reference>
<dbReference type="PANTHER" id="PTHR37017:SF11">
    <property type="entry name" value="ESTERASE_LIPASE_THIOESTERASE DOMAIN-CONTAINING PROTEIN"/>
    <property type="match status" value="1"/>
</dbReference>
<accession>A0A7R7DU98</accession>
<feature type="domain" description="AB hydrolase-1" evidence="1">
    <location>
        <begin position="4"/>
        <end position="218"/>
    </location>
</feature>
<dbReference type="Proteomes" id="UP000611640">
    <property type="component" value="Chromosome"/>
</dbReference>
<dbReference type="EMBL" id="AP023355">
    <property type="protein sequence ID" value="BCJ37959.1"/>
    <property type="molecule type" value="Genomic_DNA"/>
</dbReference>
<sequence>MSTFVLVPGAWHGGWCWAPVADRLRAAGHRVLTPTLTGLDGAEPRPDVGLGTHADDVVALLATEDLTEVVLVGHSYAGLVVRQAADRVPERVARLVLVDAWAGPDGASMDSLAPEPFRRWVDRNTANGLIAVPPPRMVGIDDPDQVAWLTPRLVPQPRRTFAEPTVLTGRVEALPCRAIVCVPDNGMPFGTWAREFGWPVDEIGTGHDAMLTAPDELTALLST</sequence>
<dbReference type="SUPFAM" id="SSF53474">
    <property type="entry name" value="alpha/beta-Hydrolases"/>
    <property type="match status" value="1"/>
</dbReference>
<dbReference type="PRINTS" id="PR00111">
    <property type="entry name" value="ABHYDROLASE"/>
</dbReference>
<dbReference type="InterPro" id="IPR000073">
    <property type="entry name" value="AB_hydrolase_1"/>
</dbReference>